<evidence type="ECO:0000313" key="4">
    <source>
        <dbReference type="Proteomes" id="UP000242656"/>
    </source>
</evidence>
<feature type="compositionally biased region" description="Basic and acidic residues" evidence="1">
    <location>
        <begin position="243"/>
        <end position="261"/>
    </location>
</feature>
<reference evidence="3 4" key="1">
    <citation type="submission" date="2017-09" db="EMBL/GenBank/DDBJ databases">
        <title>Large-scale bioinformatics analysis of Bacillus genomes uncovers conserved roles of natural products in bacterial physiology.</title>
        <authorList>
            <consortium name="Agbiome Team Llc"/>
            <person name="Bleich R.M."/>
            <person name="Grubbs K.J."/>
            <person name="Santa Maria K.C."/>
            <person name="Allen S.E."/>
            <person name="Farag S."/>
            <person name="Shank E.A."/>
            <person name="Bowers A."/>
        </authorList>
    </citation>
    <scope>NUCLEOTIDE SEQUENCE [LARGE SCALE GENOMIC DNA]</scope>
    <source>
        <strain evidence="3 4">AFS083043</strain>
    </source>
</reference>
<feature type="compositionally biased region" description="Basic and acidic residues" evidence="1">
    <location>
        <begin position="359"/>
        <end position="372"/>
    </location>
</feature>
<comment type="caution">
    <text evidence="3">The sequence shown here is derived from an EMBL/GenBank/DDBJ whole genome shotgun (WGS) entry which is preliminary data.</text>
</comment>
<dbReference type="Pfam" id="PF03432">
    <property type="entry name" value="Relaxase"/>
    <property type="match status" value="1"/>
</dbReference>
<dbReference type="AlphaFoldDB" id="A0A2B0LXS6"/>
<gene>
    <name evidence="3" type="ORF">COI93_17890</name>
</gene>
<dbReference type="InterPro" id="IPR005094">
    <property type="entry name" value="Endonuclease_MobA/VirD2"/>
</dbReference>
<name>A0A2B0LXS6_BACCE</name>
<dbReference type="EMBL" id="NUWN01000073">
    <property type="protein sequence ID" value="PFK34050.1"/>
    <property type="molecule type" value="Genomic_DNA"/>
</dbReference>
<evidence type="ECO:0000256" key="1">
    <source>
        <dbReference type="SAM" id="MobiDB-lite"/>
    </source>
</evidence>
<sequence length="392" mass="44758">MATIKLGSTKNANALLKYAEKRSEVSYGVNCDVEYVRSQMTATREIWGKNGGVQAHHVVQSFKPGEVTPELANQIGQELAKEIAKGHEVAVYTHADKDHIHNHIVINSVNVETGKKYVDNAKNLYFIREQSDKLCEQHDLSVVKEPSAKQRYHQAEYGLAKRGEVSWKDELRQAIDHVKDQTTNVEDFKNLLQQEFNIEVKERGEHFSFKHPDVGRFVRGKTLGLDYERGTIENEFSRQIESSEERRVSETYTRVAEESRGQSKVNGSTEGVRQRTDGQGYRSKNGNEQRIDSDAEDKRGNTEGDAFDFRKAKSALERQQRNSTEDFGKWKEPDGSKQSTNSLSSPKHSKRPKRTNGRNQERHGARDSQHEHKSTKKITKSRGKEQSIDFEP</sequence>
<dbReference type="RefSeq" id="WP_098491921.1">
    <property type="nucleotide sequence ID" value="NZ_NUWN01000073.1"/>
</dbReference>
<feature type="domain" description="MobA/VirD2-like nuclease" evidence="2">
    <location>
        <begin position="20"/>
        <end position="140"/>
    </location>
</feature>
<proteinExistence type="predicted"/>
<protein>
    <recommendedName>
        <fullName evidence="2">MobA/VirD2-like nuclease domain-containing protein</fullName>
    </recommendedName>
</protein>
<evidence type="ECO:0000259" key="2">
    <source>
        <dbReference type="Pfam" id="PF03432"/>
    </source>
</evidence>
<feature type="compositionally biased region" description="Polar residues" evidence="1">
    <location>
        <begin position="262"/>
        <end position="271"/>
    </location>
</feature>
<organism evidence="3 4">
    <name type="scientific">Bacillus cereus</name>
    <dbReference type="NCBI Taxonomy" id="1396"/>
    <lineage>
        <taxon>Bacteria</taxon>
        <taxon>Bacillati</taxon>
        <taxon>Bacillota</taxon>
        <taxon>Bacilli</taxon>
        <taxon>Bacillales</taxon>
        <taxon>Bacillaceae</taxon>
        <taxon>Bacillus</taxon>
        <taxon>Bacillus cereus group</taxon>
    </lineage>
</organism>
<feature type="compositionally biased region" description="Polar residues" evidence="1">
    <location>
        <begin position="336"/>
        <end position="346"/>
    </location>
</feature>
<feature type="compositionally biased region" description="Basic and acidic residues" evidence="1">
    <location>
        <begin position="382"/>
        <end position="392"/>
    </location>
</feature>
<feature type="region of interest" description="Disordered" evidence="1">
    <location>
        <begin position="243"/>
        <end position="392"/>
    </location>
</feature>
<evidence type="ECO:0000313" key="3">
    <source>
        <dbReference type="EMBL" id="PFK34050.1"/>
    </source>
</evidence>
<accession>A0A2B0LXS6</accession>
<feature type="compositionally biased region" description="Basic residues" evidence="1">
    <location>
        <begin position="347"/>
        <end position="356"/>
    </location>
</feature>
<dbReference type="Proteomes" id="UP000242656">
    <property type="component" value="Unassembled WGS sequence"/>
</dbReference>
<feature type="compositionally biased region" description="Basic and acidic residues" evidence="1">
    <location>
        <begin position="285"/>
        <end position="335"/>
    </location>
</feature>